<evidence type="ECO:0000259" key="1">
    <source>
        <dbReference type="Pfam" id="PF09588"/>
    </source>
</evidence>
<dbReference type="PANTHER" id="PTHR46609">
    <property type="entry name" value="EXONUCLEASE, PHAGE-TYPE/RECB, C-TERMINAL DOMAIN-CONTAINING PROTEIN"/>
    <property type="match status" value="1"/>
</dbReference>
<protein>
    <recommendedName>
        <fullName evidence="1">YqaJ viral recombinase domain-containing protein</fullName>
    </recommendedName>
</protein>
<organism evidence="2 3">
    <name type="scientific">Dryococelus australis</name>
    <dbReference type="NCBI Taxonomy" id="614101"/>
    <lineage>
        <taxon>Eukaryota</taxon>
        <taxon>Metazoa</taxon>
        <taxon>Ecdysozoa</taxon>
        <taxon>Arthropoda</taxon>
        <taxon>Hexapoda</taxon>
        <taxon>Insecta</taxon>
        <taxon>Pterygota</taxon>
        <taxon>Neoptera</taxon>
        <taxon>Polyneoptera</taxon>
        <taxon>Phasmatodea</taxon>
        <taxon>Verophasmatodea</taxon>
        <taxon>Anareolatae</taxon>
        <taxon>Phasmatidae</taxon>
        <taxon>Eurycanthinae</taxon>
        <taxon>Dryococelus</taxon>
    </lineage>
</organism>
<reference evidence="2 3" key="1">
    <citation type="submission" date="2023-02" db="EMBL/GenBank/DDBJ databases">
        <title>LHISI_Scaffold_Assembly.</title>
        <authorList>
            <person name="Stuart O.P."/>
            <person name="Cleave R."/>
            <person name="Magrath M.J.L."/>
            <person name="Mikheyev A.S."/>
        </authorList>
    </citation>
    <scope>NUCLEOTIDE SEQUENCE [LARGE SCALE GENOMIC DNA]</scope>
    <source>
        <strain evidence="2">Daus_M_001</strain>
        <tissue evidence="2">Leg muscle</tissue>
    </source>
</reference>
<dbReference type="EMBL" id="JARBHB010000002">
    <property type="protein sequence ID" value="KAJ8891433.1"/>
    <property type="molecule type" value="Genomic_DNA"/>
</dbReference>
<proteinExistence type="predicted"/>
<dbReference type="InterPro" id="IPR011335">
    <property type="entry name" value="Restrct_endonuc-II-like"/>
</dbReference>
<dbReference type="InterPro" id="IPR011604">
    <property type="entry name" value="PDDEXK-like_dom_sf"/>
</dbReference>
<comment type="caution">
    <text evidence="2">The sequence shown here is derived from an EMBL/GenBank/DDBJ whole genome shotgun (WGS) entry which is preliminary data.</text>
</comment>
<dbReference type="Pfam" id="PF09588">
    <property type="entry name" value="YqaJ"/>
    <property type="match status" value="1"/>
</dbReference>
<dbReference type="CDD" id="cd22343">
    <property type="entry name" value="PDDEXK_lambda_exonuclease-like"/>
    <property type="match status" value="1"/>
</dbReference>
<dbReference type="InterPro" id="IPR051703">
    <property type="entry name" value="NF-kappa-B_Signaling_Reg"/>
</dbReference>
<accession>A0ABQ9I439</accession>
<dbReference type="PANTHER" id="PTHR46609:SF8">
    <property type="entry name" value="YQAJ VIRAL RECOMBINASE DOMAIN-CONTAINING PROTEIN"/>
    <property type="match status" value="1"/>
</dbReference>
<feature type="domain" description="YqaJ viral recombinase" evidence="1">
    <location>
        <begin position="21"/>
        <end position="87"/>
    </location>
</feature>
<sequence length="188" mass="21557">MKPTTSCANVVKEIRYQVFNRNFITRWGTENEHIAIAQFESEDPGTFVRRCDLVVDEEFPYLAASPDGLVGDESIIEVKCLSSAKTMLPMDVIGKGRINLMEIKNDKLLLKASHNYMYQTAQGMISVKIQDKEFWENKILGKLVTFFNHCVLSEIINPRHSQKMPIREPEHIKEAQICHSNTKKLDIS</sequence>
<dbReference type="Proteomes" id="UP001159363">
    <property type="component" value="Chromosome 2"/>
</dbReference>
<name>A0ABQ9I439_9NEOP</name>
<dbReference type="SUPFAM" id="SSF52980">
    <property type="entry name" value="Restriction endonuclease-like"/>
    <property type="match status" value="1"/>
</dbReference>
<gene>
    <name evidence="2" type="ORF">PR048_003961</name>
</gene>
<keyword evidence="3" id="KW-1185">Reference proteome</keyword>
<dbReference type="InterPro" id="IPR019080">
    <property type="entry name" value="YqaJ_viral_recombinase"/>
</dbReference>
<dbReference type="Gene3D" id="3.90.320.10">
    <property type="match status" value="1"/>
</dbReference>
<evidence type="ECO:0000313" key="3">
    <source>
        <dbReference type="Proteomes" id="UP001159363"/>
    </source>
</evidence>
<evidence type="ECO:0000313" key="2">
    <source>
        <dbReference type="EMBL" id="KAJ8891433.1"/>
    </source>
</evidence>